<evidence type="ECO:0000313" key="6">
    <source>
        <dbReference type="Proteomes" id="UP000001055"/>
    </source>
</evidence>
<evidence type="ECO:0000256" key="1">
    <source>
        <dbReference type="ARBA" id="ARBA00009342"/>
    </source>
</evidence>
<dbReference type="Pfam" id="PF13302">
    <property type="entry name" value="Acetyltransf_3"/>
    <property type="match status" value="1"/>
</dbReference>
<keyword evidence="2" id="KW-0808">Transferase</keyword>
<name>Q0UY11_PHANO</name>
<comment type="similarity">
    <text evidence="1">Belongs to the acetyltransferase family. GNAT subfamily.</text>
</comment>
<dbReference type="AlphaFoldDB" id="Q0UY11"/>
<dbReference type="EMBL" id="CH445329">
    <property type="protein sequence ID" value="EAT88558.1"/>
    <property type="molecule type" value="Genomic_DNA"/>
</dbReference>
<evidence type="ECO:0000256" key="3">
    <source>
        <dbReference type="ARBA" id="ARBA00023315"/>
    </source>
</evidence>
<dbReference type="PANTHER" id="PTHR13256">
    <property type="entry name" value="N-ACETYLTRANSFERASE 9"/>
    <property type="match status" value="1"/>
</dbReference>
<dbReference type="OMA" id="WHVPRYH"/>
<keyword evidence="3" id="KW-0012">Acyltransferase</keyword>
<dbReference type="KEGG" id="pno:SNOG_03353"/>
<dbReference type="InParanoid" id="Q0UY11"/>
<dbReference type="PANTHER" id="PTHR13256:SF16">
    <property type="entry name" value="ALPHA_BETA-TUBULIN-N-ACETYLTRANSFERASE 9"/>
    <property type="match status" value="1"/>
</dbReference>
<gene>
    <name evidence="5" type="ORF">SNOG_03353</name>
</gene>
<accession>Q0UY11</accession>
<dbReference type="VEuPathDB" id="FungiDB:JI435_033530"/>
<dbReference type="FunFam" id="3.40.630.30:FF:000209">
    <property type="entry name" value="Uncharacterized protein 93G11.120"/>
    <property type="match status" value="1"/>
</dbReference>
<sequence length="239" mass="26827">MKINEHQAILTPRILLVPYCTHHVPTYHSWMQDEEIQKATASSPLTLSEEHAMQQSWRLDHDKLTFIICLAPSPSLSASSPAIKSEIHDTPTKMIGDVNLFLYEDEEEENEVDGMQGKKAVVGEIEIMIAAQSSRRQGFAQEAVRAFLSYISSNISSILEEYRLGSDERSERYIKYLRVKIGQENGASVGLFGKLGFETVGGVNYFGEVEMRMGWGECGGFEGGGRGRSCWVWSLIVDW</sequence>
<dbReference type="InterPro" id="IPR016181">
    <property type="entry name" value="Acyl_CoA_acyltransferase"/>
</dbReference>
<dbReference type="eggNOG" id="KOG4135">
    <property type="taxonomic scope" value="Eukaryota"/>
</dbReference>
<evidence type="ECO:0000259" key="4">
    <source>
        <dbReference type="Pfam" id="PF13302"/>
    </source>
</evidence>
<dbReference type="RefSeq" id="XP_001793921.1">
    <property type="nucleotide sequence ID" value="XM_001793869.1"/>
</dbReference>
<dbReference type="Proteomes" id="UP000001055">
    <property type="component" value="Unassembled WGS sequence"/>
</dbReference>
<evidence type="ECO:0000256" key="2">
    <source>
        <dbReference type="ARBA" id="ARBA00022679"/>
    </source>
</evidence>
<dbReference type="SUPFAM" id="SSF55729">
    <property type="entry name" value="Acyl-CoA N-acyltransferases (Nat)"/>
    <property type="match status" value="1"/>
</dbReference>
<dbReference type="Gene3D" id="3.40.630.30">
    <property type="match status" value="1"/>
</dbReference>
<evidence type="ECO:0000313" key="5">
    <source>
        <dbReference type="EMBL" id="EAT88558.1"/>
    </source>
</evidence>
<dbReference type="HOGENOM" id="CLU_073102_0_0_1"/>
<proteinExistence type="inferred from homology"/>
<dbReference type="GO" id="GO:0008080">
    <property type="term" value="F:N-acetyltransferase activity"/>
    <property type="evidence" value="ECO:0007669"/>
    <property type="project" value="InterPro"/>
</dbReference>
<dbReference type="GeneID" id="5970784"/>
<dbReference type="STRING" id="321614.Q0UY11"/>
<protein>
    <recommendedName>
        <fullName evidence="4">N-acetyltransferase domain-containing protein</fullName>
    </recommendedName>
</protein>
<reference evidence="6" key="1">
    <citation type="journal article" date="2007" name="Plant Cell">
        <title>Dothideomycete-plant interactions illuminated by genome sequencing and EST analysis of the wheat pathogen Stagonospora nodorum.</title>
        <authorList>
            <person name="Hane J.K."/>
            <person name="Lowe R.G."/>
            <person name="Solomon P.S."/>
            <person name="Tan K.C."/>
            <person name="Schoch C.L."/>
            <person name="Spatafora J.W."/>
            <person name="Crous P.W."/>
            <person name="Kodira C."/>
            <person name="Birren B.W."/>
            <person name="Galagan J.E."/>
            <person name="Torriani S.F."/>
            <person name="McDonald B.A."/>
            <person name="Oliver R.P."/>
        </authorList>
    </citation>
    <scope>NUCLEOTIDE SEQUENCE [LARGE SCALE GENOMIC DNA]</scope>
    <source>
        <strain evidence="6">SN15 / ATCC MYA-4574 / FGSC 10173</strain>
    </source>
</reference>
<feature type="domain" description="N-acetyltransferase" evidence="4">
    <location>
        <begin position="13"/>
        <end position="198"/>
    </location>
</feature>
<dbReference type="InterPro" id="IPR000182">
    <property type="entry name" value="GNAT_dom"/>
</dbReference>
<organism evidence="5 6">
    <name type="scientific">Phaeosphaeria nodorum (strain SN15 / ATCC MYA-4574 / FGSC 10173)</name>
    <name type="common">Glume blotch fungus</name>
    <name type="synonym">Parastagonospora nodorum</name>
    <dbReference type="NCBI Taxonomy" id="321614"/>
    <lineage>
        <taxon>Eukaryota</taxon>
        <taxon>Fungi</taxon>
        <taxon>Dikarya</taxon>
        <taxon>Ascomycota</taxon>
        <taxon>Pezizomycotina</taxon>
        <taxon>Dothideomycetes</taxon>
        <taxon>Pleosporomycetidae</taxon>
        <taxon>Pleosporales</taxon>
        <taxon>Pleosporineae</taxon>
        <taxon>Phaeosphaeriaceae</taxon>
        <taxon>Parastagonospora</taxon>
    </lineage>
</organism>
<dbReference type="InterPro" id="IPR039135">
    <property type="entry name" value="NAT9-like"/>
</dbReference>